<evidence type="ECO:0000256" key="1">
    <source>
        <dbReference type="SAM" id="MobiDB-lite"/>
    </source>
</evidence>
<evidence type="ECO:0008006" key="3">
    <source>
        <dbReference type="Google" id="ProtNLM"/>
    </source>
</evidence>
<feature type="region of interest" description="Disordered" evidence="1">
    <location>
        <begin position="29"/>
        <end position="51"/>
    </location>
</feature>
<accession>A0AAT9HBF4</accession>
<evidence type="ECO:0000313" key="2">
    <source>
        <dbReference type="EMBL" id="BFO14562.1"/>
    </source>
</evidence>
<name>A0AAT9HBF4_9ACTN</name>
<sequence length="51" mass="5940">MPQDLTDPAEARSLRKALDRHRATLAESRVRLSETENRLEAERRAGKKPRR</sequence>
<gene>
    <name evidence="2" type="ORF">SHKM778_09500</name>
</gene>
<organism evidence="2">
    <name type="scientific">Streptomyces haneummycinicus</name>
    <dbReference type="NCBI Taxonomy" id="3074435"/>
    <lineage>
        <taxon>Bacteria</taxon>
        <taxon>Bacillati</taxon>
        <taxon>Actinomycetota</taxon>
        <taxon>Actinomycetes</taxon>
        <taxon>Kitasatosporales</taxon>
        <taxon>Streptomycetaceae</taxon>
        <taxon>Streptomyces</taxon>
    </lineage>
</organism>
<proteinExistence type="predicted"/>
<dbReference type="AlphaFoldDB" id="A0AAT9HBF4"/>
<dbReference type="EMBL" id="AP035768">
    <property type="protein sequence ID" value="BFO14562.1"/>
    <property type="molecule type" value="Genomic_DNA"/>
</dbReference>
<reference evidence="2" key="2">
    <citation type="submission" date="2024-07" db="EMBL/GenBank/DDBJ databases">
        <title>Streptomyces haneummycinica sp. nov., a new antibiotic-producing actinobacterium isolated from marine sediment.</title>
        <authorList>
            <person name="Uemura M."/>
            <person name="Hamada M."/>
            <person name="Hirano S."/>
            <person name="Kobayashi K."/>
            <person name="Ohshiro T."/>
            <person name="Kobayashi T."/>
            <person name="Terahara T."/>
        </authorList>
    </citation>
    <scope>NUCLEOTIDE SEQUENCE</scope>
    <source>
        <strain evidence="2">KM77-8</strain>
    </source>
</reference>
<protein>
    <recommendedName>
        <fullName evidence="3">Small hydrophilic protein</fullName>
    </recommendedName>
</protein>
<feature type="compositionally biased region" description="Basic and acidic residues" evidence="1">
    <location>
        <begin position="29"/>
        <end position="44"/>
    </location>
</feature>
<reference evidence="2" key="1">
    <citation type="submission" date="2024-06" db="EMBL/GenBank/DDBJ databases">
        <authorList>
            <consortium name="consrtm"/>
            <person name="Uemura M."/>
            <person name="Terahara T."/>
        </authorList>
    </citation>
    <scope>NUCLEOTIDE SEQUENCE</scope>
    <source>
        <strain evidence="2">KM77-8</strain>
    </source>
</reference>